<comment type="caution">
    <text evidence="1">The sequence shown here is derived from an EMBL/GenBank/DDBJ whole genome shotgun (WGS) entry which is preliminary data.</text>
</comment>
<accession>A0A7K0G249</accession>
<keyword evidence="2" id="KW-1185">Reference proteome</keyword>
<dbReference type="AlphaFoldDB" id="A0A7K0G249"/>
<evidence type="ECO:0000313" key="1">
    <source>
        <dbReference type="EMBL" id="MRX77875.1"/>
    </source>
</evidence>
<reference evidence="1 2" key="1">
    <citation type="submission" date="2019-11" db="EMBL/GenBank/DDBJ databases">
        <title>Pedobacter petrophilus genome.</title>
        <authorList>
            <person name="Feldbauer M.J."/>
            <person name="Newman J.D."/>
        </authorList>
    </citation>
    <scope>NUCLEOTIDE SEQUENCE [LARGE SCALE GENOMIC DNA]</scope>
    <source>
        <strain evidence="1 2">LMG 29686</strain>
    </source>
</reference>
<gene>
    <name evidence="1" type="ORF">GJU39_17470</name>
</gene>
<dbReference type="EMBL" id="WKKH01000033">
    <property type="protein sequence ID" value="MRX77875.1"/>
    <property type="molecule type" value="Genomic_DNA"/>
</dbReference>
<protein>
    <submittedName>
        <fullName evidence="1">Uncharacterized protein</fullName>
    </submittedName>
</protein>
<evidence type="ECO:0000313" key="2">
    <source>
        <dbReference type="Proteomes" id="UP000487757"/>
    </source>
</evidence>
<dbReference type="Proteomes" id="UP000487757">
    <property type="component" value="Unassembled WGS sequence"/>
</dbReference>
<dbReference type="RefSeq" id="WP_154282289.1">
    <property type="nucleotide sequence ID" value="NZ_JBHUJQ010000001.1"/>
</dbReference>
<name>A0A7K0G249_9SPHI</name>
<sequence>MKKYEFNPESNEEDFRPFMDDELGMILGGGGEEQFLYYLKEEHRNQFDQNDGSFQKFNH</sequence>
<proteinExistence type="predicted"/>
<organism evidence="1 2">
    <name type="scientific">Pedobacter petrophilus</name>
    <dbReference type="NCBI Taxonomy" id="1908241"/>
    <lineage>
        <taxon>Bacteria</taxon>
        <taxon>Pseudomonadati</taxon>
        <taxon>Bacteroidota</taxon>
        <taxon>Sphingobacteriia</taxon>
        <taxon>Sphingobacteriales</taxon>
        <taxon>Sphingobacteriaceae</taxon>
        <taxon>Pedobacter</taxon>
    </lineage>
</organism>